<evidence type="ECO:0000313" key="2">
    <source>
        <dbReference type="EMBL" id="CAB3253185.1"/>
    </source>
</evidence>
<reference evidence="2 3" key="1">
    <citation type="submission" date="2020-04" db="EMBL/GenBank/DDBJ databases">
        <authorList>
            <person name="Wallbank WR R."/>
            <person name="Pardo Diaz C."/>
            <person name="Kozak K."/>
            <person name="Martin S."/>
            <person name="Jiggins C."/>
            <person name="Moest M."/>
            <person name="Warren A I."/>
            <person name="Byers J.R.P. K."/>
            <person name="Montejo-Kovacevich G."/>
            <person name="Yen C E."/>
        </authorList>
    </citation>
    <scope>NUCLEOTIDE SEQUENCE [LARGE SCALE GENOMIC DNA]</scope>
</reference>
<organism evidence="2 3">
    <name type="scientific">Arctia plantaginis</name>
    <name type="common">Wood tiger moth</name>
    <name type="synonym">Phalaena plantaginis</name>
    <dbReference type="NCBI Taxonomy" id="874455"/>
    <lineage>
        <taxon>Eukaryota</taxon>
        <taxon>Metazoa</taxon>
        <taxon>Ecdysozoa</taxon>
        <taxon>Arthropoda</taxon>
        <taxon>Hexapoda</taxon>
        <taxon>Insecta</taxon>
        <taxon>Pterygota</taxon>
        <taxon>Neoptera</taxon>
        <taxon>Endopterygota</taxon>
        <taxon>Lepidoptera</taxon>
        <taxon>Glossata</taxon>
        <taxon>Ditrysia</taxon>
        <taxon>Noctuoidea</taxon>
        <taxon>Erebidae</taxon>
        <taxon>Arctiinae</taxon>
        <taxon>Arctia</taxon>
    </lineage>
</organism>
<name>A0A8S1B1F4_ARCPL</name>
<dbReference type="EMBL" id="CADEBD010000388">
    <property type="protein sequence ID" value="CAB3253185.1"/>
    <property type="molecule type" value="Genomic_DNA"/>
</dbReference>
<dbReference type="AlphaFoldDB" id="A0A8S1B1F4"/>
<accession>A0A8S1B1F4</accession>
<feature type="compositionally biased region" description="Polar residues" evidence="1">
    <location>
        <begin position="16"/>
        <end position="31"/>
    </location>
</feature>
<dbReference type="OrthoDB" id="5814848at2759"/>
<gene>
    <name evidence="2" type="ORF">APLA_LOCUS14271</name>
</gene>
<evidence type="ECO:0000256" key="1">
    <source>
        <dbReference type="SAM" id="MobiDB-lite"/>
    </source>
</evidence>
<dbReference type="Proteomes" id="UP000494256">
    <property type="component" value="Unassembled WGS sequence"/>
</dbReference>
<proteinExistence type="predicted"/>
<protein>
    <submittedName>
        <fullName evidence="2">Uncharacterized protein</fullName>
    </submittedName>
</protein>
<comment type="caution">
    <text evidence="2">The sequence shown here is derived from an EMBL/GenBank/DDBJ whole genome shotgun (WGS) entry which is preliminary data.</text>
</comment>
<feature type="region of interest" description="Disordered" evidence="1">
    <location>
        <begin position="16"/>
        <end position="46"/>
    </location>
</feature>
<sequence length="112" mass="12301">MPEVKDDGLSLLLRTSEGSLGGQTQVTTQRVSRARPAAVDSSSLDGQQSVVTCERANRTTVTDNMLKAFWEMESDPQIEAKIVSEEEERLPRGVMKLGVILLDYILGISHLV</sequence>
<evidence type="ECO:0000313" key="3">
    <source>
        <dbReference type="Proteomes" id="UP000494256"/>
    </source>
</evidence>